<dbReference type="GO" id="GO:0000976">
    <property type="term" value="F:transcription cis-regulatory region binding"/>
    <property type="evidence" value="ECO:0007669"/>
    <property type="project" value="TreeGrafter"/>
</dbReference>
<evidence type="ECO:0000256" key="9">
    <source>
        <dbReference type="PROSITE-ProRule" id="PRU01091"/>
    </source>
</evidence>
<dbReference type="SMART" id="SM00862">
    <property type="entry name" value="Trans_reg_C"/>
    <property type="match status" value="1"/>
</dbReference>
<evidence type="ECO:0000313" key="12">
    <source>
        <dbReference type="EMBL" id="MZP29197.1"/>
    </source>
</evidence>
<dbReference type="Proteomes" id="UP000463470">
    <property type="component" value="Unassembled WGS sequence"/>
</dbReference>
<feature type="domain" description="OmpR/PhoB-type" evidence="11">
    <location>
        <begin position="126"/>
        <end position="225"/>
    </location>
</feature>
<keyword evidence="13" id="KW-1185">Reference proteome</keyword>
<evidence type="ECO:0000256" key="1">
    <source>
        <dbReference type="ARBA" id="ARBA00018672"/>
    </source>
</evidence>
<gene>
    <name evidence="12" type="ORF">GTO91_05680</name>
</gene>
<keyword evidence="2 8" id="KW-0597">Phosphoprotein</keyword>
<dbReference type="InterPro" id="IPR001867">
    <property type="entry name" value="OmpR/PhoB-type_DNA-bd"/>
</dbReference>
<dbReference type="GO" id="GO:0006355">
    <property type="term" value="P:regulation of DNA-templated transcription"/>
    <property type="evidence" value="ECO:0007669"/>
    <property type="project" value="InterPro"/>
</dbReference>
<evidence type="ECO:0000256" key="7">
    <source>
        <dbReference type="ARBA" id="ARBA00024867"/>
    </source>
</evidence>
<evidence type="ECO:0000313" key="13">
    <source>
        <dbReference type="Proteomes" id="UP000463470"/>
    </source>
</evidence>
<organism evidence="12 13">
    <name type="scientific">Heliomicrobium undosum</name>
    <dbReference type="NCBI Taxonomy" id="121734"/>
    <lineage>
        <taxon>Bacteria</taxon>
        <taxon>Bacillati</taxon>
        <taxon>Bacillota</taxon>
        <taxon>Clostridia</taxon>
        <taxon>Eubacteriales</taxon>
        <taxon>Heliobacteriaceae</taxon>
        <taxon>Heliomicrobium</taxon>
    </lineage>
</organism>
<keyword evidence="6" id="KW-0804">Transcription</keyword>
<evidence type="ECO:0000256" key="8">
    <source>
        <dbReference type="PROSITE-ProRule" id="PRU00169"/>
    </source>
</evidence>
<dbReference type="Pfam" id="PF00486">
    <property type="entry name" value="Trans_reg_C"/>
    <property type="match status" value="1"/>
</dbReference>
<proteinExistence type="predicted"/>
<evidence type="ECO:0000256" key="5">
    <source>
        <dbReference type="ARBA" id="ARBA00023125"/>
    </source>
</evidence>
<dbReference type="SUPFAM" id="SSF52172">
    <property type="entry name" value="CheY-like"/>
    <property type="match status" value="1"/>
</dbReference>
<accession>A0A845KYY7</accession>
<dbReference type="GO" id="GO:0032993">
    <property type="term" value="C:protein-DNA complex"/>
    <property type="evidence" value="ECO:0007669"/>
    <property type="project" value="TreeGrafter"/>
</dbReference>
<protein>
    <recommendedName>
        <fullName evidence="1">Stage 0 sporulation protein A homolog</fullName>
    </recommendedName>
</protein>
<evidence type="ECO:0000256" key="6">
    <source>
        <dbReference type="ARBA" id="ARBA00023163"/>
    </source>
</evidence>
<dbReference type="InterPro" id="IPR036388">
    <property type="entry name" value="WH-like_DNA-bd_sf"/>
</dbReference>
<dbReference type="PROSITE" id="PS50110">
    <property type="entry name" value="RESPONSE_REGULATORY"/>
    <property type="match status" value="1"/>
</dbReference>
<evidence type="ECO:0000256" key="3">
    <source>
        <dbReference type="ARBA" id="ARBA00023012"/>
    </source>
</evidence>
<comment type="function">
    <text evidence="7">May play the central regulatory role in sporulation. It may be an element of the effector pathway responsible for the activation of sporulation genes in response to nutritional stress. Spo0A may act in concert with spo0H (a sigma factor) to control the expression of some genes that are critical to the sporulation process.</text>
</comment>
<dbReference type="PROSITE" id="PS51755">
    <property type="entry name" value="OMPR_PHOB"/>
    <property type="match status" value="1"/>
</dbReference>
<dbReference type="InterPro" id="IPR039420">
    <property type="entry name" value="WalR-like"/>
</dbReference>
<dbReference type="GO" id="GO:0005829">
    <property type="term" value="C:cytosol"/>
    <property type="evidence" value="ECO:0007669"/>
    <property type="project" value="TreeGrafter"/>
</dbReference>
<reference evidence="12 13" key="1">
    <citation type="submission" date="2020-01" db="EMBL/GenBank/DDBJ databases">
        <title>Whole-genome sequence of Heliobacterium undosum DSM 13378.</title>
        <authorList>
            <person name="Kyndt J.A."/>
            <person name="Meyer T.E."/>
        </authorList>
    </citation>
    <scope>NUCLEOTIDE SEQUENCE [LARGE SCALE GENOMIC DNA]</scope>
    <source>
        <strain evidence="12 13">DSM 13378</strain>
    </source>
</reference>
<dbReference type="PANTHER" id="PTHR48111">
    <property type="entry name" value="REGULATOR OF RPOS"/>
    <property type="match status" value="1"/>
</dbReference>
<dbReference type="GO" id="GO:0000156">
    <property type="term" value="F:phosphorelay response regulator activity"/>
    <property type="evidence" value="ECO:0007669"/>
    <property type="project" value="TreeGrafter"/>
</dbReference>
<dbReference type="PANTHER" id="PTHR48111:SF40">
    <property type="entry name" value="PHOSPHATE REGULON TRANSCRIPTIONAL REGULATORY PROTEIN PHOB"/>
    <property type="match status" value="1"/>
</dbReference>
<dbReference type="InterPro" id="IPR016032">
    <property type="entry name" value="Sig_transdc_resp-reg_C-effctor"/>
</dbReference>
<dbReference type="SMART" id="SM00448">
    <property type="entry name" value="REC"/>
    <property type="match status" value="1"/>
</dbReference>
<dbReference type="OrthoDB" id="9802426at2"/>
<feature type="modified residue" description="4-aspartylphosphate" evidence="8">
    <location>
        <position position="52"/>
    </location>
</feature>
<evidence type="ECO:0000259" key="11">
    <source>
        <dbReference type="PROSITE" id="PS51755"/>
    </source>
</evidence>
<feature type="DNA-binding region" description="OmpR/PhoB-type" evidence="9">
    <location>
        <begin position="126"/>
        <end position="225"/>
    </location>
</feature>
<dbReference type="InterPro" id="IPR001789">
    <property type="entry name" value="Sig_transdc_resp-reg_receiver"/>
</dbReference>
<dbReference type="Pfam" id="PF00072">
    <property type="entry name" value="Response_reg"/>
    <property type="match status" value="1"/>
</dbReference>
<dbReference type="EMBL" id="WXEY01000004">
    <property type="protein sequence ID" value="MZP29197.1"/>
    <property type="molecule type" value="Genomic_DNA"/>
</dbReference>
<dbReference type="SUPFAM" id="SSF46894">
    <property type="entry name" value="C-terminal effector domain of the bipartite response regulators"/>
    <property type="match status" value="1"/>
</dbReference>
<dbReference type="CDD" id="cd00383">
    <property type="entry name" value="trans_reg_C"/>
    <property type="match status" value="1"/>
</dbReference>
<feature type="domain" description="Response regulatory" evidence="10">
    <location>
        <begin position="3"/>
        <end position="116"/>
    </location>
</feature>
<dbReference type="FunFam" id="3.40.50.2300:FF:000001">
    <property type="entry name" value="DNA-binding response regulator PhoB"/>
    <property type="match status" value="1"/>
</dbReference>
<evidence type="ECO:0000256" key="4">
    <source>
        <dbReference type="ARBA" id="ARBA00023015"/>
    </source>
</evidence>
<sequence length="227" mass="25555">MTRILIVEDEAKLRQHTAQFLAAEGFSVSEAGDGLAALQSFRTEKPDLILLDILLPELNGIQICRIIRQESAVPILMVTALGGEEDVLDGLEKGADDYIVKPFRMRELVARIRAVLRRQSLAQAPQSVLYLGELTLDIDGVRLLKKGEEVPLTATEFRLLAMMAKQPGRAFTRLQLLEGAIGEAFENYERTVDTHIFNLRKKIEDRTGKPRYIQTVFGIGYRFGEQR</sequence>
<keyword evidence="4" id="KW-0805">Transcription regulation</keyword>
<evidence type="ECO:0000256" key="2">
    <source>
        <dbReference type="ARBA" id="ARBA00022553"/>
    </source>
</evidence>
<comment type="caution">
    <text evidence="12">The sequence shown here is derived from an EMBL/GenBank/DDBJ whole genome shotgun (WGS) entry which is preliminary data.</text>
</comment>
<dbReference type="RefSeq" id="WP_161256184.1">
    <property type="nucleotide sequence ID" value="NZ_WXEY01000004.1"/>
</dbReference>
<name>A0A845KYY7_9FIRM</name>
<keyword evidence="3" id="KW-0902">Two-component regulatory system</keyword>
<keyword evidence="5 9" id="KW-0238">DNA-binding</keyword>
<dbReference type="Gene3D" id="1.10.10.10">
    <property type="entry name" value="Winged helix-like DNA-binding domain superfamily/Winged helix DNA-binding domain"/>
    <property type="match status" value="1"/>
</dbReference>
<dbReference type="AlphaFoldDB" id="A0A845KYY7"/>
<dbReference type="Gene3D" id="3.40.50.2300">
    <property type="match status" value="1"/>
</dbReference>
<dbReference type="InterPro" id="IPR011006">
    <property type="entry name" value="CheY-like_superfamily"/>
</dbReference>
<dbReference type="Gene3D" id="6.10.250.690">
    <property type="match status" value="1"/>
</dbReference>
<evidence type="ECO:0000259" key="10">
    <source>
        <dbReference type="PROSITE" id="PS50110"/>
    </source>
</evidence>